<feature type="domain" description="Sialate O-acetylesterase" evidence="3">
    <location>
        <begin position="412"/>
        <end position="527"/>
    </location>
</feature>
<dbReference type="PANTHER" id="PTHR22901">
    <property type="entry name" value="SIALATE O-ACETYLESTERASE"/>
    <property type="match status" value="1"/>
</dbReference>
<dbReference type="Gene3D" id="3.40.50.1110">
    <property type="entry name" value="SGNH hydrolase"/>
    <property type="match status" value="2"/>
</dbReference>
<evidence type="ECO:0000259" key="3">
    <source>
        <dbReference type="Pfam" id="PF03629"/>
    </source>
</evidence>
<dbReference type="InterPro" id="IPR005181">
    <property type="entry name" value="SASA"/>
</dbReference>
<evidence type="ECO:0000256" key="2">
    <source>
        <dbReference type="SAM" id="SignalP"/>
    </source>
</evidence>
<gene>
    <name evidence="4" type="ORF">ACFSJU_19280</name>
</gene>
<dbReference type="SUPFAM" id="SSF49785">
    <property type="entry name" value="Galactose-binding domain-like"/>
    <property type="match status" value="1"/>
</dbReference>
<dbReference type="InterPro" id="IPR039329">
    <property type="entry name" value="SIAE"/>
</dbReference>
<dbReference type="InterPro" id="IPR036514">
    <property type="entry name" value="SGNH_hydro_sf"/>
</dbReference>
<proteinExistence type="predicted"/>
<dbReference type="Pfam" id="PF03629">
    <property type="entry name" value="SASA"/>
    <property type="match status" value="1"/>
</dbReference>
<protein>
    <submittedName>
        <fullName evidence="4">Sialate O-acetylesterase</fullName>
    </submittedName>
</protein>
<organism evidence="4 5">
    <name type="scientific">Paradesertivirga mongoliensis</name>
    <dbReference type="NCBI Taxonomy" id="2100740"/>
    <lineage>
        <taxon>Bacteria</taxon>
        <taxon>Pseudomonadati</taxon>
        <taxon>Bacteroidota</taxon>
        <taxon>Sphingobacteriia</taxon>
        <taxon>Sphingobacteriales</taxon>
        <taxon>Sphingobacteriaceae</taxon>
        <taxon>Paradesertivirga</taxon>
    </lineage>
</organism>
<evidence type="ECO:0000256" key="1">
    <source>
        <dbReference type="ARBA" id="ARBA00022801"/>
    </source>
</evidence>
<dbReference type="InterPro" id="IPR008979">
    <property type="entry name" value="Galactose-bd-like_sf"/>
</dbReference>
<evidence type="ECO:0000313" key="4">
    <source>
        <dbReference type="EMBL" id="MFD2164557.1"/>
    </source>
</evidence>
<feature type="signal peptide" evidence="2">
    <location>
        <begin position="1"/>
        <end position="19"/>
    </location>
</feature>
<dbReference type="EMBL" id="JBHUHZ010000005">
    <property type="protein sequence ID" value="MFD2164557.1"/>
    <property type="molecule type" value="Genomic_DNA"/>
</dbReference>
<accession>A0ABW4ZSN9</accession>
<sequence length="654" mass="73013">MKKLLLVLTFSIYSSLVSAGLRLPNFFGDHMVFQRNVPIVIWGWTDSNEAVSVQFAGQVVQTKADLDGEWRVRLKSMPAGGPYSLSVKAKEEIILKDIVIGEVWLCSGQSNMEFPLHEVENAQAEIAQANYSKIRHIVVPKVIADQPKDDIGKSSWQIADPEHARDFSAVGYFFAVELYKKLRVPIGLINASWGGTNVETWTSTVTLKESSEFENLFPPGYKLKIDSIASARKASINATIQKVQGRLADSNRVRLWKDFSFNDGHWPLMQLPGIWESQALSKFDGVVWFRKEIYLNENAVGEEAVLSLSKIDDSDEVYINGVKVGGLSNQYNTTRVYQIKPGTLRVGKNVIAVRVEDTGGEGGVYGNDLFELELGNTNIKLDGPWRFQVESVSYLNLFNNPNAHPSLLFNGMISPLTQFVMKGVVWYQGEGNTDRAYQYRKAFPLLINDWRKQWAIGDFPFYFVQLSSFHANGGDSNKGSAWAELREAQQMTLSLPRTGMAVTTDIGNTIDIHPRNKRTVGTRLAAIALNKTYKKNTACLGPRYKSMRVESDHIVLSFHRKGGSLKAVSDISEISGFEISGNDRQFSKARTYIKGNKVIISSENVARPVAVRYGWADDAGLANLYNKQGFPAGPFRTDSWKGITEGAKYNISEL</sequence>
<dbReference type="PANTHER" id="PTHR22901:SF0">
    <property type="entry name" value="SIALATE O-ACETYLESTERASE"/>
    <property type="match status" value="1"/>
</dbReference>
<keyword evidence="1" id="KW-0378">Hydrolase</keyword>
<dbReference type="RefSeq" id="WP_255905545.1">
    <property type="nucleotide sequence ID" value="NZ_JAFMZO010000006.1"/>
</dbReference>
<evidence type="ECO:0000313" key="5">
    <source>
        <dbReference type="Proteomes" id="UP001597387"/>
    </source>
</evidence>
<comment type="caution">
    <text evidence="4">The sequence shown here is derived from an EMBL/GenBank/DDBJ whole genome shotgun (WGS) entry which is preliminary data.</text>
</comment>
<keyword evidence="5" id="KW-1185">Reference proteome</keyword>
<feature type="chain" id="PRO_5047541739" evidence="2">
    <location>
        <begin position="20"/>
        <end position="654"/>
    </location>
</feature>
<name>A0ABW4ZSN9_9SPHI</name>
<keyword evidence="2" id="KW-0732">Signal</keyword>
<dbReference type="SUPFAM" id="SSF52266">
    <property type="entry name" value="SGNH hydrolase"/>
    <property type="match status" value="1"/>
</dbReference>
<dbReference type="Proteomes" id="UP001597387">
    <property type="component" value="Unassembled WGS sequence"/>
</dbReference>
<reference evidence="5" key="1">
    <citation type="journal article" date="2019" name="Int. J. Syst. Evol. Microbiol.">
        <title>The Global Catalogue of Microorganisms (GCM) 10K type strain sequencing project: providing services to taxonomists for standard genome sequencing and annotation.</title>
        <authorList>
            <consortium name="The Broad Institute Genomics Platform"/>
            <consortium name="The Broad Institute Genome Sequencing Center for Infectious Disease"/>
            <person name="Wu L."/>
            <person name="Ma J."/>
        </authorList>
    </citation>
    <scope>NUCLEOTIDE SEQUENCE [LARGE SCALE GENOMIC DNA]</scope>
    <source>
        <strain evidence="5">KCTC 42217</strain>
    </source>
</reference>